<keyword evidence="3" id="KW-1185">Reference proteome</keyword>
<accession>A0AAI9ZWT2</accession>
<gene>
    <name evidence="2" type="ORF">BDP81DRAFT_448135</name>
</gene>
<dbReference type="SUPFAM" id="SSF57667">
    <property type="entry name" value="beta-beta-alpha zinc fingers"/>
    <property type="match status" value="1"/>
</dbReference>
<dbReference type="AlphaFoldDB" id="A0AAI9ZWT2"/>
<comment type="caution">
    <text evidence="2">The sequence shown here is derived from an EMBL/GenBank/DDBJ whole genome shotgun (WGS) entry which is preliminary data.</text>
</comment>
<sequence>MEEGHDTGQMEFEEEDIPLRNDENFWYGHYFCTWPRCDLWFSTPGTRRKHFRTHCRPVLCSVCPKRMAWTRDMRKHFDTHFKRPRYQCRCEKIYSKMDNLKKHIKEKTAQPKL</sequence>
<evidence type="ECO:0000259" key="1">
    <source>
        <dbReference type="PROSITE" id="PS00028"/>
    </source>
</evidence>
<feature type="domain" description="C2H2-type" evidence="1">
    <location>
        <begin position="32"/>
        <end position="54"/>
    </location>
</feature>
<evidence type="ECO:0000313" key="3">
    <source>
        <dbReference type="Proteomes" id="UP001243989"/>
    </source>
</evidence>
<evidence type="ECO:0000313" key="2">
    <source>
        <dbReference type="EMBL" id="KAK1638027.1"/>
    </source>
</evidence>
<feature type="domain" description="C2H2-type" evidence="1">
    <location>
        <begin position="60"/>
        <end position="80"/>
    </location>
</feature>
<dbReference type="InterPro" id="IPR036236">
    <property type="entry name" value="Znf_C2H2_sf"/>
</dbReference>
<dbReference type="GeneID" id="85477118"/>
<name>A0AAI9ZWT2_9PEZI</name>
<dbReference type="Proteomes" id="UP001243989">
    <property type="component" value="Unassembled WGS sequence"/>
</dbReference>
<dbReference type="PROSITE" id="PS00028">
    <property type="entry name" value="ZINC_FINGER_C2H2_1"/>
    <property type="match status" value="2"/>
</dbReference>
<proteinExistence type="predicted"/>
<dbReference type="RefSeq" id="XP_060446634.1">
    <property type="nucleotide sequence ID" value="XM_060592256.1"/>
</dbReference>
<dbReference type="InterPro" id="IPR013087">
    <property type="entry name" value="Znf_C2H2_type"/>
</dbReference>
<protein>
    <recommendedName>
        <fullName evidence="1">C2H2-type domain-containing protein</fullName>
    </recommendedName>
</protein>
<reference evidence="2" key="1">
    <citation type="submission" date="2021-06" db="EMBL/GenBank/DDBJ databases">
        <title>Comparative genomics, transcriptomics and evolutionary studies reveal genomic signatures of adaptation to plant cell wall in hemibiotrophic fungi.</title>
        <authorList>
            <consortium name="DOE Joint Genome Institute"/>
            <person name="Baroncelli R."/>
            <person name="Diaz J.F."/>
            <person name="Benocci T."/>
            <person name="Peng M."/>
            <person name="Battaglia E."/>
            <person name="Haridas S."/>
            <person name="Andreopoulos W."/>
            <person name="Labutti K."/>
            <person name="Pangilinan J."/>
            <person name="Floch G.L."/>
            <person name="Makela M.R."/>
            <person name="Henrissat B."/>
            <person name="Grigoriev I.V."/>
            <person name="Crouch J.A."/>
            <person name="De Vries R.P."/>
            <person name="Sukno S.A."/>
            <person name="Thon M.R."/>
        </authorList>
    </citation>
    <scope>NUCLEOTIDE SEQUENCE</scope>
    <source>
        <strain evidence="2">CBS 102054</strain>
    </source>
</reference>
<dbReference type="Gene3D" id="3.30.160.60">
    <property type="entry name" value="Classic Zinc Finger"/>
    <property type="match status" value="1"/>
</dbReference>
<organism evidence="2 3">
    <name type="scientific">Colletotrichum phormii</name>
    <dbReference type="NCBI Taxonomy" id="359342"/>
    <lineage>
        <taxon>Eukaryota</taxon>
        <taxon>Fungi</taxon>
        <taxon>Dikarya</taxon>
        <taxon>Ascomycota</taxon>
        <taxon>Pezizomycotina</taxon>
        <taxon>Sordariomycetes</taxon>
        <taxon>Hypocreomycetidae</taxon>
        <taxon>Glomerellales</taxon>
        <taxon>Glomerellaceae</taxon>
        <taxon>Colletotrichum</taxon>
        <taxon>Colletotrichum acutatum species complex</taxon>
    </lineage>
</organism>
<dbReference type="SMART" id="SM00355">
    <property type="entry name" value="ZnF_C2H2"/>
    <property type="match status" value="2"/>
</dbReference>
<dbReference type="EMBL" id="JAHMHQ010000007">
    <property type="protein sequence ID" value="KAK1638027.1"/>
    <property type="molecule type" value="Genomic_DNA"/>
</dbReference>